<feature type="active site" evidence="5 6">
    <location>
        <position position="309"/>
    </location>
</feature>
<dbReference type="GO" id="GO:0005737">
    <property type="term" value="C:cytoplasm"/>
    <property type="evidence" value="ECO:0007669"/>
    <property type="project" value="UniProtKB-SubCell"/>
</dbReference>
<proteinExistence type="inferred from homology"/>
<evidence type="ECO:0000256" key="3">
    <source>
        <dbReference type="ARBA" id="ARBA00022801"/>
    </source>
</evidence>
<comment type="catalytic activity">
    <reaction evidence="4 5">
        <text>[protein]-L-glutamate 5-O-methyl ester + H2O = L-glutamyl-[protein] + methanol + H(+)</text>
        <dbReference type="Rhea" id="RHEA:23236"/>
        <dbReference type="Rhea" id="RHEA-COMP:10208"/>
        <dbReference type="Rhea" id="RHEA-COMP:10311"/>
        <dbReference type="ChEBI" id="CHEBI:15377"/>
        <dbReference type="ChEBI" id="CHEBI:15378"/>
        <dbReference type="ChEBI" id="CHEBI:17790"/>
        <dbReference type="ChEBI" id="CHEBI:29973"/>
        <dbReference type="ChEBI" id="CHEBI:82795"/>
        <dbReference type="EC" id="3.1.1.61"/>
    </reaction>
</comment>
<feature type="active site" evidence="5 6">
    <location>
        <position position="212"/>
    </location>
</feature>
<feature type="domain" description="CheB-type methylesterase" evidence="10">
    <location>
        <begin position="173"/>
        <end position="367"/>
    </location>
</feature>
<evidence type="ECO:0000313" key="11">
    <source>
        <dbReference type="EMBL" id="CCQ36842.1"/>
    </source>
</evidence>
<dbReference type="Pfam" id="PF00072">
    <property type="entry name" value="Response_reg"/>
    <property type="match status" value="1"/>
</dbReference>
<dbReference type="GO" id="GO:0008984">
    <property type="term" value="F:protein-glutamate methylesterase activity"/>
    <property type="evidence" value="ECO:0007669"/>
    <property type="project" value="UniProtKB-UniRule"/>
</dbReference>
<dbReference type="EMBL" id="HF582854">
    <property type="protein sequence ID" value="CCQ36842.1"/>
    <property type="molecule type" value="Genomic_DNA"/>
</dbReference>
<dbReference type="OrthoDB" id="2857at2157"/>
<dbReference type="Gene3D" id="3.40.50.2300">
    <property type="match status" value="1"/>
</dbReference>
<feature type="region of interest" description="Disordered" evidence="8">
    <location>
        <begin position="148"/>
        <end position="185"/>
    </location>
</feature>
<dbReference type="eggNOG" id="arCOG02382">
    <property type="taxonomic scope" value="Archaea"/>
</dbReference>
<dbReference type="PANTHER" id="PTHR42872:SF6">
    <property type="entry name" value="PROTEIN-GLUTAMATE METHYLESTERASE_PROTEIN-GLUTAMINE GLUTAMINASE"/>
    <property type="match status" value="1"/>
</dbReference>
<comment type="catalytic activity">
    <reaction evidence="5">
        <text>L-glutaminyl-[protein] + H2O = L-glutamyl-[protein] + NH4(+)</text>
        <dbReference type="Rhea" id="RHEA:16441"/>
        <dbReference type="Rhea" id="RHEA-COMP:10207"/>
        <dbReference type="Rhea" id="RHEA-COMP:10208"/>
        <dbReference type="ChEBI" id="CHEBI:15377"/>
        <dbReference type="ChEBI" id="CHEBI:28938"/>
        <dbReference type="ChEBI" id="CHEBI:29973"/>
        <dbReference type="ChEBI" id="CHEBI:30011"/>
        <dbReference type="EC" id="3.5.1.44"/>
    </reaction>
</comment>
<dbReference type="InterPro" id="IPR008248">
    <property type="entry name" value="CheB-like"/>
</dbReference>
<dbReference type="GeneID" id="14653157"/>
<dbReference type="SUPFAM" id="SSF52738">
    <property type="entry name" value="Methylesterase CheB, C-terminal domain"/>
    <property type="match status" value="1"/>
</dbReference>
<keyword evidence="1 5" id="KW-0963">Cytoplasm</keyword>
<comment type="similarity">
    <text evidence="5">Belongs to the CheB family.</text>
</comment>
<feature type="modified residue" description="4-aspartylphosphate" evidence="5 7">
    <location>
        <position position="66"/>
    </location>
</feature>
<dbReference type="CDD" id="cd17541">
    <property type="entry name" value="REC_CheB-like"/>
    <property type="match status" value="1"/>
</dbReference>
<dbReference type="SUPFAM" id="SSF52172">
    <property type="entry name" value="CheY-like"/>
    <property type="match status" value="1"/>
</dbReference>
<comment type="subcellular location">
    <subcellularLocation>
        <location evidence="5">Cytoplasm</location>
    </subcellularLocation>
</comment>
<dbReference type="InterPro" id="IPR035909">
    <property type="entry name" value="CheB_C"/>
</dbReference>
<dbReference type="PANTHER" id="PTHR42872">
    <property type="entry name" value="PROTEIN-GLUTAMATE METHYLESTERASE/PROTEIN-GLUTAMINE GLUTAMINASE"/>
    <property type="match status" value="1"/>
</dbReference>
<gene>
    <name evidence="5 11" type="primary">cheB</name>
    <name evidence="11" type="ordered locus">Nmlp_2688</name>
</gene>
<dbReference type="CDD" id="cd16432">
    <property type="entry name" value="CheB_Rec"/>
    <property type="match status" value="1"/>
</dbReference>
<keyword evidence="5 7" id="KW-0597">Phosphoprotein</keyword>
<keyword evidence="12" id="KW-1185">Reference proteome</keyword>
<evidence type="ECO:0000256" key="6">
    <source>
        <dbReference type="PROSITE-ProRule" id="PRU00050"/>
    </source>
</evidence>
<dbReference type="Gene3D" id="3.40.50.180">
    <property type="entry name" value="Methylesterase CheB, C-terminal domain"/>
    <property type="match status" value="1"/>
</dbReference>
<dbReference type="InterPro" id="IPR001789">
    <property type="entry name" value="Sig_transdc_resp-reg_receiver"/>
</dbReference>
<dbReference type="PIRSF" id="PIRSF000876">
    <property type="entry name" value="RR_chemtxs_CheB"/>
    <property type="match status" value="1"/>
</dbReference>
<evidence type="ECO:0000256" key="5">
    <source>
        <dbReference type="HAMAP-Rule" id="MF_00099"/>
    </source>
</evidence>
<feature type="active site" evidence="5 6">
    <location>
        <position position="185"/>
    </location>
</feature>
<dbReference type="Proteomes" id="UP000011867">
    <property type="component" value="Chromosome"/>
</dbReference>
<keyword evidence="2 5" id="KW-0145">Chemotaxis</keyword>
<dbReference type="KEGG" id="nmo:Nmlp_2688"/>
<comment type="domain">
    <text evidence="5">Contains a C-terminal catalytic domain, and an N-terminal region which modulates catalytic activity.</text>
</comment>
<dbReference type="Pfam" id="PF01339">
    <property type="entry name" value="CheB_methylest"/>
    <property type="match status" value="1"/>
</dbReference>
<dbReference type="NCBIfam" id="NF001965">
    <property type="entry name" value="PRK00742.1"/>
    <property type="match status" value="1"/>
</dbReference>
<dbReference type="PROSITE" id="PS50122">
    <property type="entry name" value="CHEB"/>
    <property type="match status" value="1"/>
</dbReference>
<accession>M1XRK0</accession>
<dbReference type="InterPro" id="IPR011006">
    <property type="entry name" value="CheY-like_superfamily"/>
</dbReference>
<name>M1XRK0_NATM8</name>
<organism evidence="11 12">
    <name type="scientific">Natronomonas moolapensis (strain DSM 18674 / CECT 7526 / JCM 14361 / 8.8.11)</name>
    <dbReference type="NCBI Taxonomy" id="268739"/>
    <lineage>
        <taxon>Archaea</taxon>
        <taxon>Methanobacteriati</taxon>
        <taxon>Methanobacteriota</taxon>
        <taxon>Stenosarchaea group</taxon>
        <taxon>Halobacteria</taxon>
        <taxon>Halobacteriales</taxon>
        <taxon>Natronomonadaceae</taxon>
        <taxon>Natronomonas</taxon>
    </lineage>
</organism>
<dbReference type="GO" id="GO:0000156">
    <property type="term" value="F:phosphorelay response regulator activity"/>
    <property type="evidence" value="ECO:0007669"/>
    <property type="project" value="InterPro"/>
</dbReference>
<dbReference type="RefSeq" id="WP_015409609.1">
    <property type="nucleotide sequence ID" value="NC_020388.1"/>
</dbReference>
<comment type="PTM">
    <text evidence="5">Phosphorylated by CheA. Phosphorylation of the N-terminal regulatory domain activates the methylesterase activity.</text>
</comment>
<dbReference type="GO" id="GO:0050568">
    <property type="term" value="F:protein-glutamine glutaminase activity"/>
    <property type="evidence" value="ECO:0007669"/>
    <property type="project" value="UniProtKB-UniRule"/>
</dbReference>
<evidence type="ECO:0000256" key="4">
    <source>
        <dbReference type="ARBA" id="ARBA00048267"/>
    </source>
</evidence>
<evidence type="ECO:0000256" key="8">
    <source>
        <dbReference type="SAM" id="MobiDB-lite"/>
    </source>
</evidence>
<dbReference type="EC" id="3.5.1.44" evidence="5"/>
<dbReference type="GO" id="GO:0006935">
    <property type="term" value="P:chemotaxis"/>
    <property type="evidence" value="ECO:0007669"/>
    <property type="project" value="UniProtKB-UniRule"/>
</dbReference>
<evidence type="ECO:0000259" key="9">
    <source>
        <dbReference type="PROSITE" id="PS50110"/>
    </source>
</evidence>
<sequence>MTRTKTTQRGGTDPVSAVVVDDSQFMRTVICDMLEDAGIDVLGTASNGADGVETVVETGPDVVTMDLKMPGVDGIEAVDQIMTERPTPVLVLSAHAADGAELTFEAMEKGAVDFFEKPSGEVSVGLKQQQESLVSAVRSVANADISATEAAAERARQSTTGGPSSGSTPPMTEYPDRPTLLVGSSTGGPTVVEGILETLPIEADFRVLVVQHMPDGFTERFAARLDDASEYSVREATDGDRIGGGEALVARGGSHLEVSGYGGGRLRVSLTEAEPVNNVRPAVDVTFRTAADRIDDPLSAAVLTGMGSDGAAGVEAVNAAGGAVIAQDEETSAVFGMPQRAIETGVVDEVRPREELVAGILNATTKQQ</sequence>
<evidence type="ECO:0000259" key="10">
    <source>
        <dbReference type="PROSITE" id="PS50122"/>
    </source>
</evidence>
<comment type="function">
    <text evidence="5">Involved in chemotaxis. Part of a chemotaxis signal transduction system that modulates chemotaxis in response to various stimuli. Catalyzes the demethylation of specific methylglutamate residues introduced into the chemoreceptors (methyl-accepting chemotaxis proteins or MCP) by CheR. Also mediates the irreversible deamidation of specific glutamine residues to glutamic acid.</text>
</comment>
<evidence type="ECO:0000256" key="7">
    <source>
        <dbReference type="PROSITE-ProRule" id="PRU00169"/>
    </source>
</evidence>
<feature type="domain" description="Response regulatory" evidence="9">
    <location>
        <begin position="16"/>
        <end position="132"/>
    </location>
</feature>
<dbReference type="STRING" id="268739.Nmlp_2688"/>
<dbReference type="HOGENOM" id="CLU_000445_51_0_2"/>
<evidence type="ECO:0000256" key="2">
    <source>
        <dbReference type="ARBA" id="ARBA00022500"/>
    </source>
</evidence>
<evidence type="ECO:0000256" key="1">
    <source>
        <dbReference type="ARBA" id="ARBA00022490"/>
    </source>
</evidence>
<protein>
    <recommendedName>
        <fullName evidence="5">Protein-glutamate methylesterase/protein-glutamine glutaminase</fullName>
        <ecNumber evidence="5">3.1.1.61</ecNumber>
        <ecNumber evidence="5">3.5.1.44</ecNumber>
    </recommendedName>
</protein>
<dbReference type="AlphaFoldDB" id="M1XRK0"/>
<reference evidence="11 12" key="1">
    <citation type="journal article" date="2013" name="Genome Announc.">
        <title>Genome of the haloarchaeon Natronomonas moolapensis, a neutrophilic member of a previously haloalkaliphilic genus.</title>
        <authorList>
            <person name="Dyall-Smith M.L."/>
            <person name="Pfeiffer F."/>
            <person name="Oberwinkler T."/>
            <person name="Klee K."/>
            <person name="Rampp M."/>
            <person name="Palm P."/>
            <person name="Gross K."/>
            <person name="Schuster S.C."/>
            <person name="Oesterhelt D."/>
        </authorList>
    </citation>
    <scope>NUCLEOTIDE SEQUENCE [LARGE SCALE GENOMIC DNA]</scope>
    <source>
        <strain evidence="12">DSM 18674 / JCM 14361 / 8.8.11</strain>
    </source>
</reference>
<dbReference type="EC" id="3.1.1.61" evidence="5"/>
<keyword evidence="3 5" id="KW-0378">Hydrolase</keyword>
<dbReference type="PROSITE" id="PS50110">
    <property type="entry name" value="RESPONSE_REGULATORY"/>
    <property type="match status" value="1"/>
</dbReference>
<evidence type="ECO:0000313" key="12">
    <source>
        <dbReference type="Proteomes" id="UP000011867"/>
    </source>
</evidence>
<dbReference type="InterPro" id="IPR000673">
    <property type="entry name" value="Sig_transdc_resp-reg_Me-estase"/>
</dbReference>
<dbReference type="HAMAP" id="MF_00099">
    <property type="entry name" value="CheB_chemtxs"/>
    <property type="match status" value="1"/>
</dbReference>
<dbReference type="SMART" id="SM00448">
    <property type="entry name" value="REC"/>
    <property type="match status" value="1"/>
</dbReference>
<feature type="compositionally biased region" description="Low complexity" evidence="8">
    <location>
        <begin position="158"/>
        <end position="170"/>
    </location>
</feature>